<evidence type="ECO:0000313" key="1">
    <source>
        <dbReference type="EMBL" id="KAJ5573193.1"/>
    </source>
</evidence>
<keyword evidence="2" id="KW-1185">Reference proteome</keyword>
<dbReference type="AlphaFoldDB" id="A0AAD6DCA6"/>
<reference evidence="1 2" key="1">
    <citation type="journal article" date="2023" name="IMA Fungus">
        <title>Comparative genomic study of the Penicillium genus elucidates a diverse pangenome and 15 lateral gene transfer events.</title>
        <authorList>
            <person name="Petersen C."/>
            <person name="Sorensen T."/>
            <person name="Nielsen M.R."/>
            <person name="Sondergaard T.E."/>
            <person name="Sorensen J.L."/>
            <person name="Fitzpatrick D.A."/>
            <person name="Frisvad J.C."/>
            <person name="Nielsen K.L."/>
        </authorList>
    </citation>
    <scope>NUCLEOTIDE SEQUENCE [LARGE SCALE GENOMIC DNA]</scope>
    <source>
        <strain evidence="1 2">IBT 29057</strain>
    </source>
</reference>
<evidence type="ECO:0000313" key="2">
    <source>
        <dbReference type="Proteomes" id="UP001216150"/>
    </source>
</evidence>
<dbReference type="Proteomes" id="UP001216150">
    <property type="component" value="Unassembled WGS sequence"/>
</dbReference>
<dbReference type="EMBL" id="JAQJAC010000009">
    <property type="protein sequence ID" value="KAJ5573193.1"/>
    <property type="molecule type" value="Genomic_DNA"/>
</dbReference>
<comment type="caution">
    <text evidence="1">The sequence shown here is derived from an EMBL/GenBank/DDBJ whole genome shotgun (WGS) entry which is preliminary data.</text>
</comment>
<gene>
    <name evidence="1" type="ORF">N7450_010177</name>
</gene>
<name>A0AAD6DCA6_9EURO</name>
<accession>A0AAD6DCA6</accession>
<protein>
    <submittedName>
        <fullName evidence="1">Uncharacterized protein</fullName>
    </submittedName>
</protein>
<sequence>MDFLNDPWHKYMAQVLSTRDPYNKMHMLETRKLGVFLKPVESYEVRRFFSLLGNQVEELNCEG</sequence>
<organism evidence="1 2">
    <name type="scientific">Penicillium hetheringtonii</name>
    <dbReference type="NCBI Taxonomy" id="911720"/>
    <lineage>
        <taxon>Eukaryota</taxon>
        <taxon>Fungi</taxon>
        <taxon>Dikarya</taxon>
        <taxon>Ascomycota</taxon>
        <taxon>Pezizomycotina</taxon>
        <taxon>Eurotiomycetes</taxon>
        <taxon>Eurotiomycetidae</taxon>
        <taxon>Eurotiales</taxon>
        <taxon>Aspergillaceae</taxon>
        <taxon>Penicillium</taxon>
    </lineage>
</organism>
<proteinExistence type="predicted"/>